<comment type="caution">
    <text evidence="1">The sequence shown here is derived from an EMBL/GenBank/DDBJ whole genome shotgun (WGS) entry which is preliminary data.</text>
</comment>
<organism evidence="1 2">
    <name type="scientific">Hymenobacter gummosus</name>
    <dbReference type="NCBI Taxonomy" id="1776032"/>
    <lineage>
        <taxon>Bacteria</taxon>
        <taxon>Pseudomonadati</taxon>
        <taxon>Bacteroidota</taxon>
        <taxon>Cytophagia</taxon>
        <taxon>Cytophagales</taxon>
        <taxon>Hymenobacteraceae</taxon>
        <taxon>Hymenobacter</taxon>
    </lineage>
</organism>
<name>A0A431U2A8_9BACT</name>
<sequence>MLPLSHPAPTPADTALTDQLIHFVRRIGLTVREAPLPADSFLPGLRIEDGALLVDRQRLRYPGDILHEAGHLAVVPASVRAGLGPNIADYRSADEAQGDEIAAQLWSYAASVALELPSAVVFHADGYHGSSTWFVENYQRGQYPGLPLLAWMGLTTNEDFPRMTRWLRE</sequence>
<evidence type="ECO:0000313" key="1">
    <source>
        <dbReference type="EMBL" id="RTQ49309.1"/>
    </source>
</evidence>
<dbReference type="RefSeq" id="WP_126693840.1">
    <property type="nucleotide sequence ID" value="NZ_RXOF01000007.1"/>
</dbReference>
<keyword evidence="2" id="KW-1185">Reference proteome</keyword>
<protein>
    <submittedName>
        <fullName evidence="1">Uncharacterized protein</fullName>
    </submittedName>
</protein>
<proteinExistence type="predicted"/>
<gene>
    <name evidence="1" type="ORF">EJV47_14305</name>
</gene>
<accession>A0A431U2A8</accession>
<dbReference type="EMBL" id="RXOF01000007">
    <property type="protein sequence ID" value="RTQ49309.1"/>
    <property type="molecule type" value="Genomic_DNA"/>
</dbReference>
<evidence type="ECO:0000313" key="2">
    <source>
        <dbReference type="Proteomes" id="UP000282184"/>
    </source>
</evidence>
<dbReference type="OrthoDB" id="1441538at2"/>
<dbReference type="AlphaFoldDB" id="A0A431U2A8"/>
<reference evidence="1 2" key="1">
    <citation type="submission" date="2018-12" db="EMBL/GenBank/DDBJ databases">
        <title>Hymenobacter gummosus sp. nov., isolated from a spring.</title>
        <authorList>
            <person name="Nie L."/>
        </authorList>
    </citation>
    <scope>NUCLEOTIDE SEQUENCE [LARGE SCALE GENOMIC DNA]</scope>
    <source>
        <strain evidence="1 2">KCTC 52166</strain>
    </source>
</reference>
<dbReference type="Proteomes" id="UP000282184">
    <property type="component" value="Unassembled WGS sequence"/>
</dbReference>